<dbReference type="InterPro" id="IPR036291">
    <property type="entry name" value="NAD(P)-bd_dom_sf"/>
</dbReference>
<dbReference type="Proteomes" id="UP000652427">
    <property type="component" value="Unassembled WGS sequence"/>
</dbReference>
<dbReference type="InterPro" id="IPR002347">
    <property type="entry name" value="SDR_fam"/>
</dbReference>
<evidence type="ECO:0000313" key="1">
    <source>
        <dbReference type="EMBL" id="NVD28427.1"/>
    </source>
</evidence>
<reference evidence="1 2" key="1">
    <citation type="submission" date="2020-06" db="EMBL/GenBank/DDBJ databases">
        <authorList>
            <person name="Kim S.-J."/>
            <person name="Park S.-J."/>
        </authorList>
    </citation>
    <scope>NUCLEOTIDE SEQUENCE [LARGE SCALE GENOMIC DNA]</scope>
    <source>
        <strain evidence="1 2">SW-151</strain>
    </source>
</reference>
<evidence type="ECO:0000313" key="2">
    <source>
        <dbReference type="Proteomes" id="UP000652427"/>
    </source>
</evidence>
<name>A0ABX2N3Y6_9SPHN</name>
<dbReference type="Pfam" id="PF00106">
    <property type="entry name" value="adh_short"/>
    <property type="match status" value="1"/>
</dbReference>
<dbReference type="Gene3D" id="3.40.50.720">
    <property type="entry name" value="NAD(P)-binding Rossmann-like Domain"/>
    <property type="match status" value="1"/>
</dbReference>
<gene>
    <name evidence="1" type="ORF">HUO14_10985</name>
</gene>
<keyword evidence="2" id="KW-1185">Reference proteome</keyword>
<organism evidence="1 2">
    <name type="scientific">Parasphingorhabdus flavimaris</name>
    <dbReference type="NCBI Taxonomy" id="266812"/>
    <lineage>
        <taxon>Bacteria</taxon>
        <taxon>Pseudomonadati</taxon>
        <taxon>Pseudomonadota</taxon>
        <taxon>Alphaproteobacteria</taxon>
        <taxon>Sphingomonadales</taxon>
        <taxon>Sphingomonadaceae</taxon>
        <taxon>Parasphingorhabdus</taxon>
    </lineage>
</organism>
<dbReference type="SUPFAM" id="SSF51735">
    <property type="entry name" value="NAD(P)-binding Rossmann-fold domains"/>
    <property type="match status" value="1"/>
</dbReference>
<protein>
    <submittedName>
        <fullName evidence="1">SDR family NAD(P)-dependent oxidoreductase</fullName>
    </submittedName>
</protein>
<accession>A0ABX2N3Y6</accession>
<dbReference type="EMBL" id="JABWMH010000003">
    <property type="protein sequence ID" value="NVD28427.1"/>
    <property type="molecule type" value="Genomic_DNA"/>
</dbReference>
<proteinExistence type="predicted"/>
<dbReference type="PANTHER" id="PTHR43431:SF7">
    <property type="entry name" value="OXIDOREDUCTASE, SHORT CHAIN DEHYDROGENASE_REDUCTASE FAMILY (AFU_ORTHOLOGUE AFUA_5G14000)"/>
    <property type="match status" value="1"/>
</dbReference>
<sequence>MTDVCMVIGAGAGIGGHVAKRFAREGYHAALCRRSDQDGLVRMVAEIEASGGSASGHLLNAIEDGTIEEAIEKIEAEAGPITTLVYNLGAQVGNRPLADTHHKMFEMGWRLGTYGLFRAAKVLMPLMEARGGGTFLVTSATAAVRGNAGQHSHAAAMAGRRMLCQTLNAEFAPKNIHVAHILIDSAVNAPDTLGKMLGAERFAKLQEARANGKDEIMEPDAIADTYFHVAHQHRSAWTFELDMRAFTDTAWWNHPVDI</sequence>
<comment type="caution">
    <text evidence="1">The sequence shown here is derived from an EMBL/GenBank/DDBJ whole genome shotgun (WGS) entry which is preliminary data.</text>
</comment>
<dbReference type="PRINTS" id="PR00081">
    <property type="entry name" value="GDHRDH"/>
</dbReference>
<dbReference type="PANTHER" id="PTHR43431">
    <property type="entry name" value="OXIDOREDUCTASE, SHORT CHAIN DEHYDROGENASE/REDUCTASE FAMILY (AFU_ORTHOLOGUE AFUA_5G14000)"/>
    <property type="match status" value="1"/>
</dbReference>